<comment type="caution">
    <text evidence="4">The sequence shown here is derived from an EMBL/GenBank/DDBJ whole genome shotgun (WGS) entry which is preliminary data.</text>
</comment>
<dbReference type="SUPFAM" id="SSF53335">
    <property type="entry name" value="S-adenosyl-L-methionine-dependent methyltransferases"/>
    <property type="match status" value="1"/>
</dbReference>
<proteinExistence type="predicted"/>
<dbReference type="RefSeq" id="WP_052005563.1">
    <property type="nucleotide sequence ID" value="NZ_BMEG01000003.1"/>
</dbReference>
<evidence type="ECO:0000313" key="3">
    <source>
        <dbReference type="EMBL" id="GGD69294.1"/>
    </source>
</evidence>
<dbReference type="Pfam" id="PF08242">
    <property type="entry name" value="Methyltransf_12"/>
    <property type="match status" value="1"/>
</dbReference>
<reference evidence="6" key="3">
    <citation type="journal article" date="2019" name="Int. J. Syst. Evol. Microbiol.">
        <title>The Global Catalogue of Microorganisms (GCM) 10K type strain sequencing project: providing services to taxonomists for standard genome sequencing and annotation.</title>
        <authorList>
            <consortium name="The Broad Institute Genomics Platform"/>
            <consortium name="The Broad Institute Genome Sequencing Center for Infectious Disease"/>
            <person name="Wu L."/>
            <person name="Ma J."/>
        </authorList>
    </citation>
    <scope>NUCLEOTIDE SEQUENCE [LARGE SCALE GENOMIC DNA]</scope>
    <source>
        <strain evidence="6">CGMCC 1.11013</strain>
    </source>
</reference>
<evidence type="ECO:0000313" key="6">
    <source>
        <dbReference type="Proteomes" id="UP000597138"/>
    </source>
</evidence>
<evidence type="ECO:0000259" key="2">
    <source>
        <dbReference type="Pfam" id="PF08242"/>
    </source>
</evidence>
<gene>
    <name evidence="4" type="ORF">BG57_02265</name>
    <name evidence="3" type="ORF">GCM10010985_24720</name>
</gene>
<dbReference type="EMBL" id="BMEG01000003">
    <property type="protein sequence ID" value="GGD69294.1"/>
    <property type="molecule type" value="Genomic_DNA"/>
</dbReference>
<name>A0A069PCD0_9BURK</name>
<evidence type="ECO:0000313" key="4">
    <source>
        <dbReference type="EMBL" id="KDR37489.1"/>
    </source>
</evidence>
<dbReference type="CDD" id="cd02440">
    <property type="entry name" value="AdoMet_MTases"/>
    <property type="match status" value="1"/>
</dbReference>
<dbReference type="STRING" id="1071679.BG57_02265"/>
<dbReference type="Proteomes" id="UP000597138">
    <property type="component" value="Unassembled WGS sequence"/>
</dbReference>
<dbReference type="EMBL" id="JFHE01000001">
    <property type="protein sequence ID" value="KDR37489.1"/>
    <property type="molecule type" value="Genomic_DNA"/>
</dbReference>
<dbReference type="Proteomes" id="UP000027439">
    <property type="component" value="Unassembled WGS sequence"/>
</dbReference>
<feature type="domain" description="Methyltransferase type 12" evidence="2">
    <location>
        <begin position="90"/>
        <end position="188"/>
    </location>
</feature>
<evidence type="ECO:0000256" key="1">
    <source>
        <dbReference type="SAM" id="Coils"/>
    </source>
</evidence>
<evidence type="ECO:0000313" key="5">
    <source>
        <dbReference type="Proteomes" id="UP000027439"/>
    </source>
</evidence>
<dbReference type="AlphaFoldDB" id="A0A069PCD0"/>
<keyword evidence="6" id="KW-1185">Reference proteome</keyword>
<keyword evidence="1" id="KW-0175">Coiled coil</keyword>
<reference evidence="4 5" key="2">
    <citation type="submission" date="2014-03" db="EMBL/GenBank/DDBJ databases">
        <title>Draft Genome Sequences of Four Burkholderia Strains.</title>
        <authorList>
            <person name="Liu X.Y."/>
            <person name="Li C.X."/>
            <person name="Xu J.H."/>
        </authorList>
    </citation>
    <scope>NUCLEOTIDE SEQUENCE [LARGE SCALE GENOMIC DNA]</scope>
    <source>
        <strain evidence="4 5">R27</strain>
    </source>
</reference>
<dbReference type="InterPro" id="IPR029063">
    <property type="entry name" value="SAM-dependent_MTases_sf"/>
</dbReference>
<dbReference type="Gene3D" id="3.40.50.150">
    <property type="entry name" value="Vaccinia Virus protein VP39"/>
    <property type="match status" value="1"/>
</dbReference>
<protein>
    <recommendedName>
        <fullName evidence="2">Methyltransferase type 12 domain-containing protein</fullName>
    </recommendedName>
</protein>
<sequence>MSFSLERLGYQFDAATRVWRRPGYEGIAYSDGDAVEERIGDIVSAAADVSLHSPELAARITDWPSLYHLSGGRANVLRPFEGRLASRRVLEIGAGCGAISRYLGEAGAQLLALEGSQRRAAIAASRSRDLANVTVVAERFDDFATDELFDVVTLIGVLEYASLFTSGSRPAVAMLERVQRLLAPGGVVIVAIENQVGLKYFAGAPEDHVGVPMFGIEDRYDDIGPRTFGKTELASVFQQASFAEPRFFAPFPDYKFPVAVVSELGFAHPAFQPSALAIQTVHQDPQLPPNLSFILQRAWPTMIRNGLGMDVANSFIVVAERGESGSGVQHDVLAHYYNTTRRTPFCKEVLFRADGAQVIVESRALSPASQASHRSGRYRFVLDARDAYATGRLLADDFVELISQDGWTVAKIGAFLRRYLTIAERLMREHGHDCALDSARASVPGRYLDLIPQNIVLRDDGHAQAIDLEWQAEDSIELGFLMFRAVLSLINRNFSFSPNSDAALLDRKQFFIRSARAAGIVIGNEDFDRYATEESEFQSFATGRDAAVFLADWAEDGLPLAAAAPARFTATVYHGHPDAGFADGRTVALQVSGGPENVRFPIPRDASSPSMLRLDPSDRPAWYEISAIELFDEGGIRRWCCALRDDLVLSPSIIALHSAPGDAGLLFYATDNDPQMLPVPPADIASQVGPGWVLEMGIRIVDTPEIARRFGDSIAHWAAEAEQARAGVGAAAARQLESERTLRDLREQLAASRQRVDALEARLAARGIALDEDEGK</sequence>
<reference evidence="3" key="4">
    <citation type="submission" date="2024-05" db="EMBL/GenBank/DDBJ databases">
        <authorList>
            <person name="Sun Q."/>
            <person name="Zhou Y."/>
        </authorList>
    </citation>
    <scope>NUCLEOTIDE SEQUENCE</scope>
    <source>
        <strain evidence="3">CGMCC 1.11013</strain>
    </source>
</reference>
<dbReference type="eggNOG" id="COG0030">
    <property type="taxonomic scope" value="Bacteria"/>
</dbReference>
<organism evidence="4 5">
    <name type="scientific">Caballeronia grimmiae</name>
    <dbReference type="NCBI Taxonomy" id="1071679"/>
    <lineage>
        <taxon>Bacteria</taxon>
        <taxon>Pseudomonadati</taxon>
        <taxon>Pseudomonadota</taxon>
        <taxon>Betaproteobacteria</taxon>
        <taxon>Burkholderiales</taxon>
        <taxon>Burkholderiaceae</taxon>
        <taxon>Caballeronia</taxon>
    </lineage>
</organism>
<accession>A0A069PCD0</accession>
<reference evidence="3" key="1">
    <citation type="journal article" date="2014" name="Int. J. Syst. Evol. Microbiol.">
        <title>Complete genome of a new Firmicutes species belonging to the dominant human colonic microbiota ('Ruminococcus bicirculans') reveals two chromosomes and a selective capacity to utilize plant glucans.</title>
        <authorList>
            <consortium name="NISC Comparative Sequencing Program"/>
            <person name="Wegmann U."/>
            <person name="Louis P."/>
            <person name="Goesmann A."/>
            <person name="Henrissat B."/>
            <person name="Duncan S.H."/>
            <person name="Flint H.J."/>
        </authorList>
    </citation>
    <scope>NUCLEOTIDE SEQUENCE</scope>
    <source>
        <strain evidence="3">CGMCC 1.11013</strain>
    </source>
</reference>
<dbReference type="OrthoDB" id="9816564at2"/>
<dbReference type="InterPro" id="IPR013217">
    <property type="entry name" value="Methyltransf_12"/>
</dbReference>
<feature type="coiled-coil region" evidence="1">
    <location>
        <begin position="735"/>
        <end position="762"/>
    </location>
</feature>